<dbReference type="Pfam" id="PF02338">
    <property type="entry name" value="OTU"/>
    <property type="match status" value="1"/>
</dbReference>
<evidence type="ECO:0000313" key="4">
    <source>
        <dbReference type="EMBL" id="CAB4033998.1"/>
    </source>
</evidence>
<comment type="caution">
    <text evidence="4">The sequence shown here is derived from an EMBL/GenBank/DDBJ whole genome shotgun (WGS) entry which is preliminary data.</text>
</comment>
<protein>
    <submittedName>
        <fullName evidence="4">Uncharacterized protein</fullName>
    </submittedName>
</protein>
<dbReference type="Pfam" id="PF14214">
    <property type="entry name" value="Helitron_like_N"/>
    <property type="match status" value="1"/>
</dbReference>
<name>A0A6S7JSE2_PARCT</name>
<gene>
    <name evidence="4" type="ORF">PACLA_8A040539</name>
</gene>
<reference evidence="4" key="1">
    <citation type="submission" date="2020-04" db="EMBL/GenBank/DDBJ databases">
        <authorList>
            <person name="Alioto T."/>
            <person name="Alioto T."/>
            <person name="Gomez Garrido J."/>
        </authorList>
    </citation>
    <scope>NUCLEOTIDE SEQUENCE</scope>
    <source>
        <strain evidence="4">A484AB</strain>
    </source>
</reference>
<dbReference type="InterPro" id="IPR025476">
    <property type="entry name" value="Helitron_helicase-like"/>
</dbReference>
<feature type="domain" description="DUF6570" evidence="3">
    <location>
        <begin position="327"/>
        <end position="400"/>
    </location>
</feature>
<evidence type="ECO:0000259" key="2">
    <source>
        <dbReference type="Pfam" id="PF14214"/>
    </source>
</evidence>
<feature type="domain" description="Helitron helicase-like" evidence="2">
    <location>
        <begin position="572"/>
        <end position="699"/>
    </location>
</feature>
<dbReference type="Proteomes" id="UP001152795">
    <property type="component" value="Unassembled WGS sequence"/>
</dbReference>
<feature type="domain" description="OTU" evidence="1">
    <location>
        <begin position="6"/>
        <end position="81"/>
    </location>
</feature>
<evidence type="ECO:0000259" key="1">
    <source>
        <dbReference type="Pfam" id="PF02338"/>
    </source>
</evidence>
<feature type="non-terminal residue" evidence="4">
    <location>
        <position position="1"/>
    </location>
</feature>
<dbReference type="CDD" id="cd22758">
    <property type="entry name" value="OTU_232R-like"/>
    <property type="match status" value="1"/>
</dbReference>
<dbReference type="InterPro" id="IPR046700">
    <property type="entry name" value="DUF6570"/>
</dbReference>
<dbReference type="InterPro" id="IPR003323">
    <property type="entry name" value="OTU_dom"/>
</dbReference>
<proteinExistence type="predicted"/>
<dbReference type="Pfam" id="PF20209">
    <property type="entry name" value="DUF6570"/>
    <property type="match status" value="1"/>
</dbReference>
<keyword evidence="5" id="KW-1185">Reference proteome</keyword>
<dbReference type="EMBL" id="CACRXK020019727">
    <property type="protein sequence ID" value="CAB4033998.1"/>
    <property type="molecule type" value="Genomic_DNA"/>
</dbReference>
<dbReference type="Gene3D" id="3.90.70.80">
    <property type="match status" value="1"/>
</dbReference>
<evidence type="ECO:0000313" key="5">
    <source>
        <dbReference type="Proteomes" id="UP001152795"/>
    </source>
</evidence>
<accession>A0A6S7JSE2</accession>
<organism evidence="4 5">
    <name type="scientific">Paramuricea clavata</name>
    <name type="common">Red gorgonian</name>
    <name type="synonym">Violescent sea-whip</name>
    <dbReference type="NCBI Taxonomy" id="317549"/>
    <lineage>
        <taxon>Eukaryota</taxon>
        <taxon>Metazoa</taxon>
        <taxon>Cnidaria</taxon>
        <taxon>Anthozoa</taxon>
        <taxon>Octocorallia</taxon>
        <taxon>Malacalcyonacea</taxon>
        <taxon>Plexauridae</taxon>
        <taxon>Paramuricea</taxon>
    </lineage>
</organism>
<sequence>MRDNPERFIESNTEILWLEYLNNMSMQGTWGDAMIIQAVADQLKLKITITETHEGFREYSIIQPVSSTQQLTHVYLGHIDEYHYVSTLPCTSTSGFVEINPEQSTQTSQRKHTRTQYINKYMKQKRANETQSPEAKEKRRVYAKEYRKRKQASESSQPSTLSIEAAKQKKRLYAKEYMKRKRASESFQPSTLSIEAKQKKRLYAKEHMKRKRASESTQPSTLSIEAKQKKRLYAKEYMKRKRASSSQPSKLSIEAKQKKRLQTTEYRKQKRCEIEPLQSLISKFHNVVSQGPLYICTCCDQLWYKHSVIPVTTLKVNNPDVQNNPDVNVPADVVNTVNMLPRFTNETSTIKVNLKRRLQYKSSALSLNVRPNKVAEAAKWLVNNGNLYKDEGITFNDTWLENNANTQTLFDDSDNDQTSEGLENVVGCNTESLNCDTECKAQQSSACDDDEHWSEDKAEIPAGITDTMLTSPDFVTDNERQHILNVPPEATRQVHYSEICKSELRRSDRRAAMCVENIFFKTKKLQMKILLGQSQVALRKCQRNSSTITAGQLKQPGALDNMIHHDQGFKFLRAVRGSPPYFEKAKKDIFAMIRQLGSASLFCSFSSAETQWTHLLRIFGKLVDNKTYTDTELENLNWEEKSRLIQSDPVTCARHFDYQVHKFLQNFLLSSAAPLGKIADWFYRVEYQQKGSPHIHMLIWLENAPRFGEDSDCDVVSFIDTIITCEKPTENPALLAL</sequence>
<dbReference type="AlphaFoldDB" id="A0A6S7JSE2"/>
<dbReference type="OrthoDB" id="6141723at2759"/>
<evidence type="ECO:0000259" key="3">
    <source>
        <dbReference type="Pfam" id="PF20209"/>
    </source>
</evidence>